<feature type="transmembrane region" description="Helical" evidence="1">
    <location>
        <begin position="187"/>
        <end position="205"/>
    </location>
</feature>
<feature type="transmembrane region" description="Helical" evidence="1">
    <location>
        <begin position="116"/>
        <end position="134"/>
    </location>
</feature>
<feature type="transmembrane region" description="Helical" evidence="1">
    <location>
        <begin position="211"/>
        <end position="232"/>
    </location>
</feature>
<feature type="transmembrane region" description="Helical" evidence="1">
    <location>
        <begin position="53"/>
        <end position="74"/>
    </location>
</feature>
<proteinExistence type="predicted"/>
<feature type="transmembrane region" description="Helical" evidence="1">
    <location>
        <begin position="86"/>
        <end position="104"/>
    </location>
</feature>
<gene>
    <name evidence="2" type="ORF">KQI42_16185</name>
</gene>
<name>A0ABS6EBH9_9FIRM</name>
<keyword evidence="1" id="KW-0472">Membrane</keyword>
<keyword evidence="3" id="KW-1185">Reference proteome</keyword>
<feature type="transmembrane region" description="Helical" evidence="1">
    <location>
        <begin position="244"/>
        <end position="264"/>
    </location>
</feature>
<dbReference type="EMBL" id="JAHLPM010000016">
    <property type="protein sequence ID" value="MBU5439554.1"/>
    <property type="molecule type" value="Genomic_DNA"/>
</dbReference>
<keyword evidence="1" id="KW-0812">Transmembrane</keyword>
<comment type="caution">
    <text evidence="2">The sequence shown here is derived from an EMBL/GenBank/DDBJ whole genome shotgun (WGS) entry which is preliminary data.</text>
</comment>
<organism evidence="2 3">
    <name type="scientific">Tissierella simiarum</name>
    <dbReference type="NCBI Taxonomy" id="2841534"/>
    <lineage>
        <taxon>Bacteria</taxon>
        <taxon>Bacillati</taxon>
        <taxon>Bacillota</taxon>
        <taxon>Tissierellia</taxon>
        <taxon>Tissierellales</taxon>
        <taxon>Tissierellaceae</taxon>
        <taxon>Tissierella</taxon>
    </lineage>
</organism>
<sequence length="266" mass="30565">MSFLTLKIIGILSMLFDHVDRIFPVIMPIANLFDRIAVNNPSSEQMVYKIFDIIVRVIPYIGRLAAPIFMFCIANGYMHTHNVKKYIARITIFALISQIPYILFFKRGMGINFEDIGLNIMFTLGLGLIAIYAFDKLKQKNIVLAFGVVVLTAILAFIIHAEGREVYIIIIFMFYLLKDIPKNKRAVIWIFIIILSRLRLGIATINDPNLIRTYVINVFGQYLGVLVTFFYNGEKGKSNKFIQYFMYGFYPAHLLILALLRNLVNG</sequence>
<keyword evidence="1" id="KW-1133">Transmembrane helix</keyword>
<accession>A0ABS6EBH9</accession>
<dbReference type="Proteomes" id="UP000749471">
    <property type="component" value="Unassembled WGS sequence"/>
</dbReference>
<protein>
    <submittedName>
        <fullName evidence="2">Conjugal transfer protein TraX</fullName>
    </submittedName>
</protein>
<feature type="transmembrane region" description="Helical" evidence="1">
    <location>
        <begin position="141"/>
        <end position="159"/>
    </location>
</feature>
<dbReference type="InterPro" id="IPR008875">
    <property type="entry name" value="TraX"/>
</dbReference>
<dbReference type="RefSeq" id="WP_216521262.1">
    <property type="nucleotide sequence ID" value="NZ_JAHLPM010000016.1"/>
</dbReference>
<dbReference type="Pfam" id="PF05857">
    <property type="entry name" value="TraX"/>
    <property type="match status" value="1"/>
</dbReference>
<evidence type="ECO:0000313" key="2">
    <source>
        <dbReference type="EMBL" id="MBU5439554.1"/>
    </source>
</evidence>
<evidence type="ECO:0000256" key="1">
    <source>
        <dbReference type="SAM" id="Phobius"/>
    </source>
</evidence>
<evidence type="ECO:0000313" key="3">
    <source>
        <dbReference type="Proteomes" id="UP000749471"/>
    </source>
</evidence>
<reference evidence="2 3" key="1">
    <citation type="submission" date="2021-06" db="EMBL/GenBank/DDBJ databases">
        <authorList>
            <person name="Sun Q."/>
            <person name="Li D."/>
        </authorList>
    </citation>
    <scope>NUCLEOTIDE SEQUENCE [LARGE SCALE GENOMIC DNA]</scope>
    <source>
        <strain evidence="2 3">MSJ-40</strain>
    </source>
</reference>